<protein>
    <recommendedName>
        <fullName evidence="14 18">Probable tRNA sulfurtransferase</fullName>
        <ecNumber evidence="13 18">2.8.1.4</ecNumber>
    </recommendedName>
    <alternativeName>
        <fullName evidence="15 18">Sulfur carrier protein ThiS sulfurtransferase</fullName>
    </alternativeName>
    <alternativeName>
        <fullName evidence="16 18">Thiamine biosynthesis protein ThiI</fullName>
    </alternativeName>
    <alternativeName>
        <fullName evidence="17 18">tRNA 4-thiouridine synthase</fullName>
    </alternativeName>
</protein>
<evidence type="ECO:0000256" key="17">
    <source>
        <dbReference type="ARBA" id="ARBA00080570"/>
    </source>
</evidence>
<dbReference type="SUPFAM" id="SSF52402">
    <property type="entry name" value="Adenine nucleotide alpha hydrolases-like"/>
    <property type="match status" value="1"/>
</dbReference>
<organism evidence="21 22">
    <name type="scientific">Garicola koreensis</name>
    <dbReference type="NCBI Taxonomy" id="1262554"/>
    <lineage>
        <taxon>Bacteria</taxon>
        <taxon>Bacillati</taxon>
        <taxon>Actinomycetota</taxon>
        <taxon>Actinomycetes</taxon>
        <taxon>Micrococcales</taxon>
        <taxon>Micrococcaceae</taxon>
        <taxon>Garicola</taxon>
    </lineage>
</organism>
<keyword evidence="22" id="KW-1185">Reference proteome</keyword>
<dbReference type="NCBIfam" id="TIGR00342">
    <property type="entry name" value="tRNA uracil 4-sulfurtransferase ThiI"/>
    <property type="match status" value="1"/>
</dbReference>
<dbReference type="Gene3D" id="3.30.2130.30">
    <property type="match status" value="1"/>
</dbReference>
<comment type="pathway">
    <text evidence="18">Cofactor biosynthesis; thiamine diphosphate biosynthesis.</text>
</comment>
<dbReference type="HAMAP" id="MF_00021">
    <property type="entry name" value="ThiI"/>
    <property type="match status" value="1"/>
</dbReference>
<dbReference type="GO" id="GO:0004810">
    <property type="term" value="F:CCA tRNA nucleotidyltransferase activity"/>
    <property type="evidence" value="ECO:0007669"/>
    <property type="project" value="InterPro"/>
</dbReference>
<evidence type="ECO:0000256" key="16">
    <source>
        <dbReference type="ARBA" id="ARBA00077849"/>
    </source>
</evidence>
<gene>
    <name evidence="18" type="primary">thiI</name>
    <name evidence="21" type="ORF">FHX47_000549</name>
</gene>
<dbReference type="PROSITE" id="PS51165">
    <property type="entry name" value="THUMP"/>
    <property type="match status" value="1"/>
</dbReference>
<evidence type="ECO:0000256" key="4">
    <source>
        <dbReference type="ARBA" id="ARBA00022679"/>
    </source>
</evidence>
<dbReference type="Proteomes" id="UP000547528">
    <property type="component" value="Unassembled WGS sequence"/>
</dbReference>
<evidence type="ECO:0000256" key="3">
    <source>
        <dbReference type="ARBA" id="ARBA00022555"/>
    </source>
</evidence>
<reference evidence="21 22" key="1">
    <citation type="submission" date="2020-08" db="EMBL/GenBank/DDBJ databases">
        <title>Sequencing the genomes of 1000 actinobacteria strains.</title>
        <authorList>
            <person name="Klenk H.-P."/>
        </authorList>
    </citation>
    <scope>NUCLEOTIDE SEQUENCE [LARGE SCALE GENOMIC DNA]</scope>
    <source>
        <strain evidence="21 22">DSM 28238</strain>
    </source>
</reference>
<comment type="similarity">
    <text evidence="12 18">Belongs to the ThiI family.</text>
</comment>
<dbReference type="InterPro" id="IPR014729">
    <property type="entry name" value="Rossmann-like_a/b/a_fold"/>
</dbReference>
<evidence type="ECO:0000256" key="12">
    <source>
        <dbReference type="ARBA" id="ARBA00061472"/>
    </source>
</evidence>
<dbReference type="SMART" id="SM00981">
    <property type="entry name" value="THUMP"/>
    <property type="match status" value="1"/>
</dbReference>
<dbReference type="UniPathway" id="UPA00060"/>
<dbReference type="GO" id="GO:0052837">
    <property type="term" value="P:thiazole biosynthetic process"/>
    <property type="evidence" value="ECO:0007669"/>
    <property type="project" value="TreeGrafter"/>
</dbReference>
<evidence type="ECO:0000256" key="11">
    <source>
        <dbReference type="ARBA" id="ARBA00058382"/>
    </source>
</evidence>
<dbReference type="Pfam" id="PF02568">
    <property type="entry name" value="ThiI"/>
    <property type="match status" value="1"/>
</dbReference>
<keyword evidence="7 18" id="KW-0694">RNA-binding</keyword>
<name>A0A7W5TNZ0_9MICC</name>
<evidence type="ECO:0000313" key="21">
    <source>
        <dbReference type="EMBL" id="MBB3666956.1"/>
    </source>
</evidence>
<dbReference type="InterPro" id="IPR020536">
    <property type="entry name" value="ThiI_AANH"/>
</dbReference>
<dbReference type="Gene3D" id="3.40.50.620">
    <property type="entry name" value="HUPs"/>
    <property type="match status" value="1"/>
</dbReference>
<dbReference type="AlphaFoldDB" id="A0A7W5TNZ0"/>
<evidence type="ECO:0000256" key="1">
    <source>
        <dbReference type="ARBA" id="ARBA00004496"/>
    </source>
</evidence>
<dbReference type="Pfam" id="PF22025">
    <property type="entry name" value="ThiI_fer"/>
    <property type="match status" value="1"/>
</dbReference>
<dbReference type="GO" id="GO:0000049">
    <property type="term" value="F:tRNA binding"/>
    <property type="evidence" value="ECO:0007669"/>
    <property type="project" value="UniProtKB-UniRule"/>
</dbReference>
<dbReference type="PANTHER" id="PTHR43209:SF1">
    <property type="entry name" value="TRNA SULFURTRANSFERASE"/>
    <property type="match status" value="1"/>
</dbReference>
<feature type="domain" description="THUMP" evidence="20">
    <location>
        <begin position="61"/>
        <end position="170"/>
    </location>
</feature>
<proteinExistence type="inferred from homology"/>
<evidence type="ECO:0000256" key="18">
    <source>
        <dbReference type="HAMAP-Rule" id="MF_00021"/>
    </source>
</evidence>
<comment type="caution">
    <text evidence="21">The sequence shown here is derived from an EMBL/GenBank/DDBJ whole genome shotgun (WGS) entry which is preliminary data.</text>
</comment>
<dbReference type="SUPFAM" id="SSF143437">
    <property type="entry name" value="THUMP domain-like"/>
    <property type="match status" value="1"/>
</dbReference>
<dbReference type="PANTHER" id="PTHR43209">
    <property type="entry name" value="TRNA SULFURTRANSFERASE"/>
    <property type="match status" value="1"/>
</dbReference>
<feature type="region of interest" description="Disordered" evidence="19">
    <location>
        <begin position="396"/>
        <end position="427"/>
    </location>
</feature>
<evidence type="ECO:0000256" key="10">
    <source>
        <dbReference type="ARBA" id="ARBA00052330"/>
    </source>
</evidence>
<evidence type="ECO:0000256" key="7">
    <source>
        <dbReference type="ARBA" id="ARBA00022884"/>
    </source>
</evidence>
<keyword evidence="4 18" id="KW-0808">Transferase</keyword>
<dbReference type="FunFam" id="3.40.50.620:FF:000053">
    <property type="entry name" value="Probable tRNA sulfurtransferase"/>
    <property type="match status" value="1"/>
</dbReference>
<keyword evidence="6 18" id="KW-0067">ATP-binding</keyword>
<dbReference type="GO" id="GO:0009229">
    <property type="term" value="P:thiamine diphosphate biosynthetic process"/>
    <property type="evidence" value="ECO:0007669"/>
    <property type="project" value="UniProtKB-UniRule"/>
</dbReference>
<evidence type="ECO:0000256" key="9">
    <source>
        <dbReference type="ARBA" id="ARBA00050570"/>
    </source>
</evidence>
<evidence type="ECO:0000256" key="13">
    <source>
        <dbReference type="ARBA" id="ARBA00066827"/>
    </source>
</evidence>
<evidence type="ECO:0000313" key="22">
    <source>
        <dbReference type="Proteomes" id="UP000547528"/>
    </source>
</evidence>
<keyword evidence="2 18" id="KW-0963">Cytoplasm</keyword>
<comment type="subcellular location">
    <subcellularLocation>
        <location evidence="1 18">Cytoplasm</location>
    </subcellularLocation>
</comment>
<dbReference type="GO" id="GO:0005524">
    <property type="term" value="F:ATP binding"/>
    <property type="evidence" value="ECO:0007669"/>
    <property type="project" value="UniProtKB-UniRule"/>
</dbReference>
<dbReference type="Pfam" id="PF02926">
    <property type="entry name" value="THUMP"/>
    <property type="match status" value="1"/>
</dbReference>
<evidence type="ECO:0000256" key="14">
    <source>
        <dbReference type="ARBA" id="ARBA00071867"/>
    </source>
</evidence>
<evidence type="ECO:0000256" key="5">
    <source>
        <dbReference type="ARBA" id="ARBA00022741"/>
    </source>
</evidence>
<evidence type="ECO:0000259" key="20">
    <source>
        <dbReference type="PROSITE" id="PS51165"/>
    </source>
</evidence>
<dbReference type="CDD" id="cd11716">
    <property type="entry name" value="THUMP_ThiI"/>
    <property type="match status" value="1"/>
</dbReference>
<evidence type="ECO:0000256" key="15">
    <source>
        <dbReference type="ARBA" id="ARBA00075337"/>
    </source>
</evidence>
<keyword evidence="8 18" id="KW-0784">Thiamine biosynthesis</keyword>
<feature type="binding site" evidence="18">
    <location>
        <position position="301"/>
    </location>
    <ligand>
        <name>ATP</name>
        <dbReference type="ChEBI" id="CHEBI:30616"/>
    </ligand>
</feature>
<dbReference type="GO" id="GO:0140741">
    <property type="term" value="F:tRNA-uracil-4 sulfurtransferase activity"/>
    <property type="evidence" value="ECO:0007669"/>
    <property type="project" value="UniProtKB-EC"/>
</dbReference>
<comment type="catalytic activity">
    <reaction evidence="9 18">
        <text>[ThiI sulfur-carrier protein]-S-sulfanyl-L-cysteine + a uridine in tRNA + 2 reduced [2Fe-2S]-[ferredoxin] + ATP + H(+) = [ThiI sulfur-carrier protein]-L-cysteine + a 4-thiouridine in tRNA + 2 oxidized [2Fe-2S]-[ferredoxin] + AMP + diphosphate</text>
        <dbReference type="Rhea" id="RHEA:24176"/>
        <dbReference type="Rhea" id="RHEA-COMP:10000"/>
        <dbReference type="Rhea" id="RHEA-COMP:10001"/>
        <dbReference type="Rhea" id="RHEA-COMP:13337"/>
        <dbReference type="Rhea" id="RHEA-COMP:13338"/>
        <dbReference type="Rhea" id="RHEA-COMP:13339"/>
        <dbReference type="Rhea" id="RHEA-COMP:13340"/>
        <dbReference type="ChEBI" id="CHEBI:15378"/>
        <dbReference type="ChEBI" id="CHEBI:29950"/>
        <dbReference type="ChEBI" id="CHEBI:30616"/>
        <dbReference type="ChEBI" id="CHEBI:33019"/>
        <dbReference type="ChEBI" id="CHEBI:33737"/>
        <dbReference type="ChEBI" id="CHEBI:33738"/>
        <dbReference type="ChEBI" id="CHEBI:61963"/>
        <dbReference type="ChEBI" id="CHEBI:65315"/>
        <dbReference type="ChEBI" id="CHEBI:136798"/>
        <dbReference type="ChEBI" id="CHEBI:456215"/>
        <dbReference type="EC" id="2.8.1.4"/>
    </reaction>
</comment>
<feature type="binding site" evidence="18">
    <location>
        <begin position="213"/>
        <end position="214"/>
    </location>
    <ligand>
        <name>ATP</name>
        <dbReference type="ChEBI" id="CHEBI:30616"/>
    </ligand>
</feature>
<dbReference type="InterPro" id="IPR003720">
    <property type="entry name" value="tRNA_STrfase"/>
</dbReference>
<feature type="binding site" evidence="18">
    <location>
        <begin position="188"/>
        <end position="189"/>
    </location>
    <ligand>
        <name>ATP</name>
        <dbReference type="ChEBI" id="CHEBI:30616"/>
    </ligand>
</feature>
<dbReference type="EC" id="2.8.1.4" evidence="13 18"/>
<dbReference type="GO" id="GO:0009228">
    <property type="term" value="P:thiamine biosynthetic process"/>
    <property type="evidence" value="ECO:0007669"/>
    <property type="project" value="UniProtKB-KW"/>
</dbReference>
<dbReference type="InterPro" id="IPR004114">
    <property type="entry name" value="THUMP_dom"/>
</dbReference>
<feature type="binding site" evidence="18">
    <location>
        <position position="270"/>
    </location>
    <ligand>
        <name>ATP</name>
        <dbReference type="ChEBI" id="CHEBI:30616"/>
    </ligand>
</feature>
<evidence type="ECO:0000256" key="19">
    <source>
        <dbReference type="SAM" id="MobiDB-lite"/>
    </source>
</evidence>
<dbReference type="EMBL" id="JACIBT010000001">
    <property type="protein sequence ID" value="MBB3666956.1"/>
    <property type="molecule type" value="Genomic_DNA"/>
</dbReference>
<comment type="catalytic activity">
    <reaction evidence="10 18">
        <text>[ThiS sulfur-carrier protein]-C-terminal Gly-Gly-AMP + S-sulfanyl-L-cysteinyl-[cysteine desulfurase] + AH2 = [ThiS sulfur-carrier protein]-C-terminal-Gly-aminoethanethioate + L-cysteinyl-[cysteine desulfurase] + A + AMP + 2 H(+)</text>
        <dbReference type="Rhea" id="RHEA:43340"/>
        <dbReference type="Rhea" id="RHEA-COMP:12157"/>
        <dbReference type="Rhea" id="RHEA-COMP:12158"/>
        <dbReference type="Rhea" id="RHEA-COMP:12910"/>
        <dbReference type="Rhea" id="RHEA-COMP:19908"/>
        <dbReference type="ChEBI" id="CHEBI:13193"/>
        <dbReference type="ChEBI" id="CHEBI:15378"/>
        <dbReference type="ChEBI" id="CHEBI:17499"/>
        <dbReference type="ChEBI" id="CHEBI:29950"/>
        <dbReference type="ChEBI" id="CHEBI:61963"/>
        <dbReference type="ChEBI" id="CHEBI:90618"/>
        <dbReference type="ChEBI" id="CHEBI:232372"/>
        <dbReference type="ChEBI" id="CHEBI:456215"/>
    </reaction>
</comment>
<dbReference type="GO" id="GO:0002937">
    <property type="term" value="P:tRNA 4-thiouridine biosynthesis"/>
    <property type="evidence" value="ECO:0007669"/>
    <property type="project" value="TreeGrafter"/>
</dbReference>
<accession>A0A7W5TNZ0</accession>
<dbReference type="GO" id="GO:0005829">
    <property type="term" value="C:cytosol"/>
    <property type="evidence" value="ECO:0007669"/>
    <property type="project" value="TreeGrafter"/>
</dbReference>
<dbReference type="InterPro" id="IPR049962">
    <property type="entry name" value="THUMP_ThiI"/>
</dbReference>
<keyword evidence="3 18" id="KW-0820">tRNA-binding</keyword>
<comment type="function">
    <text evidence="11 18">Catalyzes the ATP-dependent transfer of a sulfur to tRNA to produce 4-thiouridine in position 8 of tRNAs, which functions as a near-UV photosensor. Also catalyzes the transfer of sulfur to the sulfur carrier protein ThiS, forming ThiS-thiocarboxylate. This is a step in the synthesis of thiazole, in the thiamine biosynthesis pathway. The sulfur is donated as persulfide by IscS.</text>
</comment>
<keyword evidence="5 18" id="KW-0547">Nucleotide-binding</keyword>
<evidence type="ECO:0000256" key="2">
    <source>
        <dbReference type="ARBA" id="ARBA00022490"/>
    </source>
</evidence>
<feature type="binding site" evidence="18">
    <location>
        <position position="292"/>
    </location>
    <ligand>
        <name>ATP</name>
        <dbReference type="ChEBI" id="CHEBI:30616"/>
    </ligand>
</feature>
<evidence type="ECO:0000256" key="6">
    <source>
        <dbReference type="ARBA" id="ARBA00022840"/>
    </source>
</evidence>
<evidence type="ECO:0000256" key="8">
    <source>
        <dbReference type="ARBA" id="ARBA00022977"/>
    </source>
</evidence>
<dbReference type="InterPro" id="IPR050102">
    <property type="entry name" value="tRNA_sulfurtransferase_ThiI"/>
</dbReference>
<sequence>MTMQHCVLVKLGEAFLKGENRALFTRALRRNIIAALPAESGSVAIQPRGGMFVLFPSDHSAQLAQRMTEVPGINVVDPAKCTQKAPEAFLDAALDQLRERFGDELQQRPRAFAVIAQRRDKRFEHTSADLNRYLGAEIQRATGWPVNLSHPEVTIRVDVNFGDAFVSVQRLRGVGGLPVGSSGRAMVLLSGGFDSPVAAMRMMKRGLACDFVHFSGAPYTDPSSIYKAYALVRQLSRYQPRSRLWVAQLGSAQRTLASSSAPGLRTVAQRRLMLRIAEELAGRQKADALVTGDSLGQVASQTISNLHTVDDAVTRPVLRPLIGWDKEEIIAEARRIGTAEISMLPDQDCCTMLAPPRPATYSDAATLQTVETRAGIEELVTGTVSNLQEYSFTAGDGAQLSPQGAAALSSQRQSSQRCEGTASPQAG</sequence>
<dbReference type="InterPro" id="IPR049961">
    <property type="entry name" value="ThiI_N"/>
</dbReference>
<dbReference type="CDD" id="cd01712">
    <property type="entry name" value="PPase_ThiI"/>
    <property type="match status" value="1"/>
</dbReference>
<dbReference type="InterPro" id="IPR054173">
    <property type="entry name" value="ThiI_fer"/>
</dbReference>